<evidence type="ECO:0000313" key="2">
    <source>
        <dbReference type="Proteomes" id="UP000828941"/>
    </source>
</evidence>
<proteinExistence type="predicted"/>
<dbReference type="Proteomes" id="UP000828941">
    <property type="component" value="Chromosome 6"/>
</dbReference>
<evidence type="ECO:0000313" key="1">
    <source>
        <dbReference type="EMBL" id="KAI4335335.1"/>
    </source>
</evidence>
<dbReference type="EMBL" id="CM039431">
    <property type="protein sequence ID" value="KAI4335335.1"/>
    <property type="molecule type" value="Genomic_DNA"/>
</dbReference>
<keyword evidence="2" id="KW-1185">Reference proteome</keyword>
<reference evidence="1 2" key="1">
    <citation type="journal article" date="2022" name="DNA Res.">
        <title>Chromosomal-level genome assembly of the orchid tree Bauhinia variegata (Leguminosae; Cercidoideae) supports the allotetraploid origin hypothesis of Bauhinia.</title>
        <authorList>
            <person name="Zhong Y."/>
            <person name="Chen Y."/>
            <person name="Zheng D."/>
            <person name="Pang J."/>
            <person name="Liu Y."/>
            <person name="Luo S."/>
            <person name="Meng S."/>
            <person name="Qian L."/>
            <person name="Wei D."/>
            <person name="Dai S."/>
            <person name="Zhou R."/>
        </authorList>
    </citation>
    <scope>NUCLEOTIDE SEQUENCE [LARGE SCALE GENOMIC DNA]</scope>
    <source>
        <strain evidence="1">BV-YZ2020</strain>
    </source>
</reference>
<organism evidence="1 2">
    <name type="scientific">Bauhinia variegata</name>
    <name type="common">Purple orchid tree</name>
    <name type="synonym">Phanera variegata</name>
    <dbReference type="NCBI Taxonomy" id="167791"/>
    <lineage>
        <taxon>Eukaryota</taxon>
        <taxon>Viridiplantae</taxon>
        <taxon>Streptophyta</taxon>
        <taxon>Embryophyta</taxon>
        <taxon>Tracheophyta</taxon>
        <taxon>Spermatophyta</taxon>
        <taxon>Magnoliopsida</taxon>
        <taxon>eudicotyledons</taxon>
        <taxon>Gunneridae</taxon>
        <taxon>Pentapetalae</taxon>
        <taxon>rosids</taxon>
        <taxon>fabids</taxon>
        <taxon>Fabales</taxon>
        <taxon>Fabaceae</taxon>
        <taxon>Cercidoideae</taxon>
        <taxon>Cercideae</taxon>
        <taxon>Bauhiniinae</taxon>
        <taxon>Bauhinia</taxon>
    </lineage>
</organism>
<gene>
    <name evidence="1" type="ORF">L6164_013989</name>
</gene>
<comment type="caution">
    <text evidence="1">The sequence shown here is derived from an EMBL/GenBank/DDBJ whole genome shotgun (WGS) entry which is preliminary data.</text>
</comment>
<name>A0ACB9NG06_BAUVA</name>
<protein>
    <submittedName>
        <fullName evidence="1">Uncharacterized protein</fullName>
    </submittedName>
</protein>
<accession>A0ACB9NG06</accession>
<sequence>MSLWLSVGVTVVYSFYRISPSITLFDSCQFPPSTVSLLHVSISILSLLLLSCFGFVLYLLFGFIISISTKQTKLQLLTQPNGAGADRAVAAASLLADTQIQRPITSTFALSTKATFFFLGFQLKRT</sequence>